<proteinExistence type="predicted"/>
<accession>A0A2H4P7F5</accession>
<dbReference type="EMBL" id="MG018928">
    <property type="protein sequence ID" value="ATW58106.1"/>
    <property type="molecule type" value="Genomic_DNA"/>
</dbReference>
<sequence>MIRVTNMHQVSLPLAVWLLHDEYDYVKEDNYISATALLKPLRHIVLAGRVPPESRTMDVMDMVNIGMGHALHDSIEKAWHKGHKRALKILGYPETVVNAVRINPTDEELHSVKDCIPIYIEQRAIKEVSVGGTTFKVGGKFDIVTEGLLQDFKSTSAFVWVKGSRDDEHMLQGSIYRWLNPDKIKEDFIRINYIFTDWRKADARSNPNYPQHRIMHKDIPLMSLADTEAWIKNKLAQVLKYQDADENLIPECTDEELWRSDPVFKYFSDPEKAKVEGARSTKNFPTLVEARQFQSEKGGKGAIVTVNGEPKRCGYCSVYDVCRQKDRYFTP</sequence>
<organism evidence="1 2">
    <name type="scientific">Pseudomonas phage inbricus</name>
    <dbReference type="NCBI Taxonomy" id="2048976"/>
    <lineage>
        <taxon>Viruses</taxon>
        <taxon>Duplodnaviria</taxon>
        <taxon>Heunggongvirae</taxon>
        <taxon>Uroviricota</taxon>
        <taxon>Caudoviricetes</taxon>
        <taxon>Schitoviridae</taxon>
        <taxon>Rothmandenesvirinae</taxon>
        <taxon>Inbricusvirus</taxon>
        <taxon>Inbricusvirus inbricus</taxon>
    </lineage>
</organism>
<dbReference type="InterPro" id="IPR011604">
    <property type="entry name" value="PDDEXK-like_dom_sf"/>
</dbReference>
<dbReference type="Gene3D" id="3.90.320.10">
    <property type="match status" value="1"/>
</dbReference>
<evidence type="ECO:0008006" key="3">
    <source>
        <dbReference type="Google" id="ProtNLM"/>
    </source>
</evidence>
<evidence type="ECO:0000313" key="1">
    <source>
        <dbReference type="EMBL" id="ATW58106.1"/>
    </source>
</evidence>
<protein>
    <recommendedName>
        <fullName evidence="3">PD-(D/E)XK endonuclease-like domain-containing protein</fullName>
    </recommendedName>
</protein>
<keyword evidence="2" id="KW-1185">Reference proteome</keyword>
<gene>
    <name evidence="1" type="ORF">CNR35_00010</name>
</gene>
<reference evidence="2" key="1">
    <citation type="submission" date="2017-09" db="EMBL/GenBank/DDBJ databases">
        <authorList>
            <person name="Djurhuus A.M."/>
            <person name="Carstens A.B."/>
            <person name="Hansen L.H."/>
        </authorList>
    </citation>
    <scope>NUCLEOTIDE SEQUENCE [LARGE SCALE GENOMIC DNA]</scope>
</reference>
<dbReference type="Proteomes" id="UP000240688">
    <property type="component" value="Segment"/>
</dbReference>
<evidence type="ECO:0000313" key="2">
    <source>
        <dbReference type="Proteomes" id="UP000240688"/>
    </source>
</evidence>
<name>A0A2H4P7F5_9CAUD</name>